<organism evidence="1 2">
    <name type="scientific">Sulfitobacter pacificus</name>
    <dbReference type="NCBI Taxonomy" id="1499314"/>
    <lineage>
        <taxon>Bacteria</taxon>
        <taxon>Pseudomonadati</taxon>
        <taxon>Pseudomonadota</taxon>
        <taxon>Alphaproteobacteria</taxon>
        <taxon>Rhodobacterales</taxon>
        <taxon>Roseobacteraceae</taxon>
        <taxon>Sulfitobacter</taxon>
    </lineage>
</organism>
<gene>
    <name evidence="1" type="ORF">GCM10007927_29560</name>
</gene>
<reference evidence="1" key="2">
    <citation type="submission" date="2023-01" db="EMBL/GenBank/DDBJ databases">
        <title>Draft genome sequence of Sulfitobacter pacificus strain NBRC 109915.</title>
        <authorList>
            <person name="Sun Q."/>
            <person name="Mori K."/>
        </authorList>
    </citation>
    <scope>NUCLEOTIDE SEQUENCE</scope>
    <source>
        <strain evidence="1">NBRC 109915</strain>
    </source>
</reference>
<keyword evidence="2" id="KW-1185">Reference proteome</keyword>
<dbReference type="EMBL" id="BSNL01000001">
    <property type="protein sequence ID" value="GLQ28153.1"/>
    <property type="molecule type" value="Genomic_DNA"/>
</dbReference>
<name>A0ABQ5VLX5_9RHOB</name>
<evidence type="ECO:0000313" key="1">
    <source>
        <dbReference type="EMBL" id="GLQ28153.1"/>
    </source>
</evidence>
<protein>
    <submittedName>
        <fullName evidence="1">Uncharacterized protein</fullName>
    </submittedName>
</protein>
<sequence>MNVTVAEAPDRTWNLGRLMTNVTNSPRDIALAAAQRLKAFISHGKDDIYLQQAMRSAHLVVMQSGILTDEDERHIGMNENFTIH</sequence>
<dbReference type="Proteomes" id="UP001161388">
    <property type="component" value="Unassembled WGS sequence"/>
</dbReference>
<reference evidence="1" key="1">
    <citation type="journal article" date="2014" name="Int. J. Syst. Evol. Microbiol.">
        <title>Complete genome of a new Firmicutes species belonging to the dominant human colonic microbiota ('Ruminococcus bicirculans') reveals two chromosomes and a selective capacity to utilize plant glucans.</title>
        <authorList>
            <consortium name="NISC Comparative Sequencing Program"/>
            <person name="Wegmann U."/>
            <person name="Louis P."/>
            <person name="Goesmann A."/>
            <person name="Henrissat B."/>
            <person name="Duncan S.H."/>
            <person name="Flint H.J."/>
        </authorList>
    </citation>
    <scope>NUCLEOTIDE SEQUENCE</scope>
    <source>
        <strain evidence="1">NBRC 109915</strain>
    </source>
</reference>
<evidence type="ECO:0000313" key="2">
    <source>
        <dbReference type="Proteomes" id="UP001161388"/>
    </source>
</evidence>
<comment type="caution">
    <text evidence="1">The sequence shown here is derived from an EMBL/GenBank/DDBJ whole genome shotgun (WGS) entry which is preliminary data.</text>
</comment>
<proteinExistence type="predicted"/>
<accession>A0ABQ5VLX5</accession>